<feature type="compositionally biased region" description="Low complexity" evidence="9">
    <location>
        <begin position="520"/>
        <end position="529"/>
    </location>
</feature>
<evidence type="ECO:0000256" key="1">
    <source>
        <dbReference type="ARBA" id="ARBA00012513"/>
    </source>
</evidence>
<keyword evidence="2" id="KW-0723">Serine/threonine-protein kinase</keyword>
<evidence type="ECO:0000256" key="2">
    <source>
        <dbReference type="ARBA" id="ARBA00022527"/>
    </source>
</evidence>
<gene>
    <name evidence="11" type="ORF">AYO20_08483</name>
</gene>
<dbReference type="PROSITE" id="PS50011">
    <property type="entry name" value="PROTEIN_KINASE_DOM"/>
    <property type="match status" value="1"/>
</dbReference>
<dbReference type="PANTHER" id="PTHR43671:SF98">
    <property type="entry name" value="SERINE_THREONINE-PROTEIN KINASE NEK11"/>
    <property type="match status" value="1"/>
</dbReference>
<accession>A0A178CPJ2</accession>
<dbReference type="InterPro" id="IPR011009">
    <property type="entry name" value="Kinase-like_dom_sf"/>
</dbReference>
<proteinExistence type="predicted"/>
<evidence type="ECO:0000256" key="8">
    <source>
        <dbReference type="ARBA" id="ARBA00048679"/>
    </source>
</evidence>
<dbReference type="GO" id="GO:0004674">
    <property type="term" value="F:protein serine/threonine kinase activity"/>
    <property type="evidence" value="ECO:0007669"/>
    <property type="project" value="UniProtKB-KW"/>
</dbReference>
<evidence type="ECO:0000256" key="3">
    <source>
        <dbReference type="ARBA" id="ARBA00022679"/>
    </source>
</evidence>
<dbReference type="GO" id="GO:0005524">
    <property type="term" value="F:ATP binding"/>
    <property type="evidence" value="ECO:0007669"/>
    <property type="project" value="UniProtKB-KW"/>
</dbReference>
<dbReference type="InterPro" id="IPR008271">
    <property type="entry name" value="Ser/Thr_kinase_AS"/>
</dbReference>
<evidence type="ECO:0000256" key="9">
    <source>
        <dbReference type="SAM" id="MobiDB-lite"/>
    </source>
</evidence>
<evidence type="ECO:0000313" key="12">
    <source>
        <dbReference type="Proteomes" id="UP000185904"/>
    </source>
</evidence>
<keyword evidence="12" id="KW-1185">Reference proteome</keyword>
<dbReference type="SMART" id="SM00220">
    <property type="entry name" value="S_TKc"/>
    <property type="match status" value="1"/>
</dbReference>
<dbReference type="EC" id="2.7.11.1" evidence="1"/>
<feature type="region of interest" description="Disordered" evidence="9">
    <location>
        <begin position="518"/>
        <end position="572"/>
    </location>
</feature>
<dbReference type="AlphaFoldDB" id="A0A178CPJ2"/>
<dbReference type="RefSeq" id="XP_022497308.1">
    <property type="nucleotide sequence ID" value="XM_022646760.1"/>
</dbReference>
<comment type="caution">
    <text evidence="11">The sequence shown here is derived from an EMBL/GenBank/DDBJ whole genome shotgun (WGS) entry which is preliminary data.</text>
</comment>
<dbReference type="InterPro" id="IPR050660">
    <property type="entry name" value="NEK_Ser/Thr_kinase"/>
</dbReference>
<protein>
    <recommendedName>
        <fullName evidence="1">non-specific serine/threonine protein kinase</fullName>
        <ecNumber evidence="1">2.7.11.1</ecNumber>
    </recommendedName>
</protein>
<comment type="catalytic activity">
    <reaction evidence="8">
        <text>L-seryl-[protein] + ATP = O-phospho-L-seryl-[protein] + ADP + H(+)</text>
        <dbReference type="Rhea" id="RHEA:17989"/>
        <dbReference type="Rhea" id="RHEA-COMP:9863"/>
        <dbReference type="Rhea" id="RHEA-COMP:11604"/>
        <dbReference type="ChEBI" id="CHEBI:15378"/>
        <dbReference type="ChEBI" id="CHEBI:29999"/>
        <dbReference type="ChEBI" id="CHEBI:30616"/>
        <dbReference type="ChEBI" id="CHEBI:83421"/>
        <dbReference type="ChEBI" id="CHEBI:456216"/>
        <dbReference type="EC" id="2.7.11.1"/>
    </reaction>
</comment>
<evidence type="ECO:0000256" key="4">
    <source>
        <dbReference type="ARBA" id="ARBA00022741"/>
    </source>
</evidence>
<dbReference type="PANTHER" id="PTHR43671">
    <property type="entry name" value="SERINE/THREONINE-PROTEIN KINASE NEK"/>
    <property type="match status" value="1"/>
</dbReference>
<dbReference type="Proteomes" id="UP000185904">
    <property type="component" value="Unassembled WGS sequence"/>
</dbReference>
<keyword evidence="6" id="KW-0067">ATP-binding</keyword>
<dbReference type="Gene3D" id="1.10.510.10">
    <property type="entry name" value="Transferase(Phosphotransferase) domain 1"/>
    <property type="match status" value="1"/>
</dbReference>
<evidence type="ECO:0000256" key="7">
    <source>
        <dbReference type="ARBA" id="ARBA00047899"/>
    </source>
</evidence>
<dbReference type="SUPFAM" id="SSF56112">
    <property type="entry name" value="Protein kinase-like (PK-like)"/>
    <property type="match status" value="1"/>
</dbReference>
<keyword evidence="4" id="KW-0547">Nucleotide-binding</keyword>
<dbReference type="InterPro" id="IPR000719">
    <property type="entry name" value="Prot_kinase_dom"/>
</dbReference>
<keyword evidence="3" id="KW-0808">Transferase</keyword>
<evidence type="ECO:0000313" key="11">
    <source>
        <dbReference type="EMBL" id="OAL31062.1"/>
    </source>
</evidence>
<keyword evidence="5" id="KW-0418">Kinase</keyword>
<evidence type="ECO:0000259" key="10">
    <source>
        <dbReference type="PROSITE" id="PS50011"/>
    </source>
</evidence>
<dbReference type="PROSITE" id="PS00108">
    <property type="entry name" value="PROTEIN_KINASE_ST"/>
    <property type="match status" value="1"/>
</dbReference>
<dbReference type="EMBL" id="LVCJ01000067">
    <property type="protein sequence ID" value="OAL31062.1"/>
    <property type="molecule type" value="Genomic_DNA"/>
</dbReference>
<feature type="domain" description="Protein kinase" evidence="10">
    <location>
        <begin position="37"/>
        <end position="388"/>
    </location>
</feature>
<name>A0A178CPJ2_9EURO</name>
<organism evidence="11 12">
    <name type="scientific">Fonsecaea nubica</name>
    <dbReference type="NCBI Taxonomy" id="856822"/>
    <lineage>
        <taxon>Eukaryota</taxon>
        <taxon>Fungi</taxon>
        <taxon>Dikarya</taxon>
        <taxon>Ascomycota</taxon>
        <taxon>Pezizomycotina</taxon>
        <taxon>Eurotiomycetes</taxon>
        <taxon>Chaetothyriomycetidae</taxon>
        <taxon>Chaetothyriales</taxon>
        <taxon>Herpotrichiellaceae</taxon>
        <taxon>Fonsecaea</taxon>
    </lineage>
</organism>
<dbReference type="OrthoDB" id="310217at2759"/>
<dbReference type="GeneID" id="34591887"/>
<evidence type="ECO:0000256" key="6">
    <source>
        <dbReference type="ARBA" id="ARBA00022840"/>
    </source>
</evidence>
<reference evidence="11 12" key="1">
    <citation type="submission" date="2016-03" db="EMBL/GenBank/DDBJ databases">
        <title>The draft genome sequence of Fonsecaea nubica causative agent of cutaneous subcutaneous infection in human host.</title>
        <authorList>
            <person name="Costa F."/>
            <person name="Sybren D.H."/>
            <person name="Raittz R.T."/>
            <person name="Weiss V.A."/>
            <person name="Leao A.C."/>
            <person name="Gomes R."/>
            <person name="De Souza E.M."/>
            <person name="Pedrosa F.O."/>
            <person name="Steffens M.B."/>
            <person name="Bombassaro A."/>
            <person name="Tadra-Sfeir M.Z."/>
            <person name="Moreno L.F."/>
            <person name="Najafzadeh M.J."/>
            <person name="Felipe M.S."/>
            <person name="Teixeira M."/>
            <person name="Sun J."/>
            <person name="Xi L."/>
            <person name="Castro M.A."/>
            <person name="Vicente V.A."/>
        </authorList>
    </citation>
    <scope>NUCLEOTIDE SEQUENCE [LARGE SCALE GENOMIC DNA]</scope>
    <source>
        <strain evidence="11 12">CBS 269.64</strain>
    </source>
</reference>
<comment type="catalytic activity">
    <reaction evidence="7">
        <text>L-threonyl-[protein] + ATP = O-phospho-L-threonyl-[protein] + ADP + H(+)</text>
        <dbReference type="Rhea" id="RHEA:46608"/>
        <dbReference type="Rhea" id="RHEA-COMP:11060"/>
        <dbReference type="Rhea" id="RHEA-COMP:11605"/>
        <dbReference type="ChEBI" id="CHEBI:15378"/>
        <dbReference type="ChEBI" id="CHEBI:30013"/>
        <dbReference type="ChEBI" id="CHEBI:30616"/>
        <dbReference type="ChEBI" id="CHEBI:61977"/>
        <dbReference type="ChEBI" id="CHEBI:456216"/>
        <dbReference type="EC" id="2.7.11.1"/>
    </reaction>
</comment>
<evidence type="ECO:0000256" key="5">
    <source>
        <dbReference type="ARBA" id="ARBA00022777"/>
    </source>
</evidence>
<sequence length="572" mass="65718">MALDQFRVDWDPNSLQTFFNDADQRDAVPESPTLHFFNWKETDSSGRTRSIGSRFQHLFFSRLDIPDEHEWHFERPLGKAFVLKVADVEPRIFLPANGRKVNLTDEAAIMAQTNDLGSDNLVRLRQYKVDQQYCRYYLEFCEFGTLETLRLRYKAWNRYLPEPFLWHTFYFLAHAYLDLSTGPYRSLKFWNFGQALPGQYLLHNDLKTDNIFLANHTNRDEGAIWYPVPKIGDFGLATTTNPDELTTNTAAALQRGTEVWAPPELRIRLMQRGVRYHFEEDVNPQFLIDGNVSLHRIRPEANIWPIGAVMWTLLTMEEIDGLSERVDDILLSEGRAWRAFDGVNVVGSVGPEITSRYSPQLIALIRECTRLKPGGRPQPNRLVEDIFENLVRCFEREQEVFLHTGDPTPLKVAFGHDNINDLPDGGARFPKQPIFWDDFADHLLWSPEDVDLVCPPSAPEDLLFDDQWPVPLRKRFNDRWSRAVQKRDRRAAAEMAQAQAQAAQAATTSLTTCSDHYLRSTSTSTSTSTGRGPVSAVTHPASGPRPHDPFPPQASGEQQHEEDDRPRKRARW</sequence>